<dbReference type="OrthoDB" id="5959877at2759"/>
<keyword evidence="2" id="KW-1185">Reference proteome</keyword>
<dbReference type="EMBL" id="CAICTM010000950">
    <property type="protein sequence ID" value="CAB9518664.1"/>
    <property type="molecule type" value="Genomic_DNA"/>
</dbReference>
<evidence type="ECO:0008006" key="3">
    <source>
        <dbReference type="Google" id="ProtNLM"/>
    </source>
</evidence>
<name>A0A9N8EEC5_9STRA</name>
<evidence type="ECO:0000313" key="2">
    <source>
        <dbReference type="Proteomes" id="UP001153069"/>
    </source>
</evidence>
<dbReference type="PANTHER" id="PTHR33361:SF2">
    <property type="entry name" value="DUF885 DOMAIN-CONTAINING PROTEIN"/>
    <property type="match status" value="1"/>
</dbReference>
<dbReference type="Pfam" id="PF05960">
    <property type="entry name" value="DUF885"/>
    <property type="match status" value="1"/>
</dbReference>
<dbReference type="InterPro" id="IPR010281">
    <property type="entry name" value="DUF885"/>
</dbReference>
<gene>
    <name evidence="1" type="ORF">SEMRO_952_G224110.1</name>
</gene>
<accession>A0A9N8EEC5</accession>
<reference evidence="1" key="1">
    <citation type="submission" date="2020-06" db="EMBL/GenBank/DDBJ databases">
        <authorList>
            <consortium name="Plant Systems Biology data submission"/>
        </authorList>
    </citation>
    <scope>NUCLEOTIDE SEQUENCE</scope>
    <source>
        <strain evidence="1">D6</strain>
    </source>
</reference>
<protein>
    <recommendedName>
        <fullName evidence="3">DUF885 domain-containing protein</fullName>
    </recommendedName>
</protein>
<sequence length="325" mass="36403">MGYNTSDHVEIINRLMVDGAIDGDKVLEYYGGVLAQLEEIIVRENLVTLPEREAGIRVASAAETAAFPVPYAELPPLINNTGEFPYFVLPLIEQNEDGTWQKNGFVYEAFAWTLTAHEARPGHEMQFSAMIESGVSNARAIFAVNSATTEGWGVYSEWTIMYPYMPIEAQLCSLQSRLWRAARMFLDPQLNLGLTTQEEVSRVFVEEVGLTEGQAQAEVNRYTFQIPGQATAYTYGFLELQELRAAVELELGDSFDQQPFHDCILAQGILPFDILKSGVMEEFVPSVMASEETESDSSSSTNSRTMALRTRSTTLAFIVLLLWWY</sequence>
<dbReference type="Proteomes" id="UP001153069">
    <property type="component" value="Unassembled WGS sequence"/>
</dbReference>
<dbReference type="PANTHER" id="PTHR33361">
    <property type="entry name" value="GLR0591 PROTEIN"/>
    <property type="match status" value="1"/>
</dbReference>
<comment type="caution">
    <text evidence="1">The sequence shown here is derived from an EMBL/GenBank/DDBJ whole genome shotgun (WGS) entry which is preliminary data.</text>
</comment>
<proteinExistence type="predicted"/>
<organism evidence="1 2">
    <name type="scientific">Seminavis robusta</name>
    <dbReference type="NCBI Taxonomy" id="568900"/>
    <lineage>
        <taxon>Eukaryota</taxon>
        <taxon>Sar</taxon>
        <taxon>Stramenopiles</taxon>
        <taxon>Ochrophyta</taxon>
        <taxon>Bacillariophyta</taxon>
        <taxon>Bacillariophyceae</taxon>
        <taxon>Bacillariophycidae</taxon>
        <taxon>Naviculales</taxon>
        <taxon>Naviculaceae</taxon>
        <taxon>Seminavis</taxon>
    </lineage>
</organism>
<evidence type="ECO:0000313" key="1">
    <source>
        <dbReference type="EMBL" id="CAB9518664.1"/>
    </source>
</evidence>
<dbReference type="AlphaFoldDB" id="A0A9N8EEC5"/>